<sequence>MRTLPLLGLILALQAAPSTAQQSPLVAMQTGDDSRGWQAVGRLQLGDRGFCTATLIAEDLVLTAAHCLFDKETGARLPIETIEFRAGWRNGRAEAYRNLRAAVVHPDYVYSGAEDLERVGYDVALLQLDRPVKLPQVQPFPTGPEPDANTDVGVVSYAQDRSEAPSLERSCQVLDRGGDILVLSCDVDFGASGSPVFEMGPEGPRVVSVISAKAESQGRKIALGVGIETALPLLKAELGLGKPGKVRLLSGTGGAKFVKP</sequence>
<dbReference type="InterPro" id="IPR001314">
    <property type="entry name" value="Peptidase_S1A"/>
</dbReference>
<dbReference type="GO" id="GO:0006508">
    <property type="term" value="P:proteolysis"/>
    <property type="evidence" value="ECO:0007669"/>
    <property type="project" value="UniProtKB-KW"/>
</dbReference>
<dbReference type="InterPro" id="IPR018114">
    <property type="entry name" value="TRYPSIN_HIS"/>
</dbReference>
<dbReference type="SMART" id="SM00020">
    <property type="entry name" value="Tryp_SPc"/>
    <property type="match status" value="1"/>
</dbReference>
<keyword evidence="4" id="KW-0378">Hydrolase</keyword>
<feature type="chain" id="PRO_5035169119" evidence="2">
    <location>
        <begin position="21"/>
        <end position="260"/>
    </location>
</feature>
<dbReference type="Gene3D" id="2.40.10.10">
    <property type="entry name" value="Trypsin-like serine proteases"/>
    <property type="match status" value="2"/>
</dbReference>
<dbReference type="GO" id="GO:0004252">
    <property type="term" value="F:serine-type endopeptidase activity"/>
    <property type="evidence" value="ECO:0007669"/>
    <property type="project" value="InterPro"/>
</dbReference>
<dbReference type="Pfam" id="PF00089">
    <property type="entry name" value="Trypsin"/>
    <property type="match status" value="1"/>
</dbReference>
<evidence type="ECO:0000313" key="5">
    <source>
        <dbReference type="Proteomes" id="UP000619033"/>
    </source>
</evidence>
<dbReference type="PROSITE" id="PS00134">
    <property type="entry name" value="TRYPSIN_HIS"/>
    <property type="match status" value="1"/>
</dbReference>
<gene>
    <name evidence="4" type="ORF">JI744_12110</name>
</gene>
<dbReference type="PANTHER" id="PTHR15462">
    <property type="entry name" value="SERINE PROTEASE"/>
    <property type="match status" value="1"/>
</dbReference>
<dbReference type="Proteomes" id="UP000619033">
    <property type="component" value="Unassembled WGS sequence"/>
</dbReference>
<dbReference type="EMBL" id="JAESVP010000005">
    <property type="protein sequence ID" value="MBL4928851.1"/>
    <property type="molecule type" value="Genomic_DNA"/>
</dbReference>
<accession>A0A8J7ST39</accession>
<protein>
    <submittedName>
        <fullName evidence="4">Trypsin-like serine protease</fullName>
    </submittedName>
</protein>
<dbReference type="PANTHER" id="PTHR15462:SF8">
    <property type="entry name" value="SERINE PROTEASE"/>
    <property type="match status" value="1"/>
</dbReference>
<dbReference type="PRINTS" id="PR00722">
    <property type="entry name" value="CHYMOTRYPSIN"/>
</dbReference>
<dbReference type="AlphaFoldDB" id="A0A8J7ST39"/>
<dbReference type="InterPro" id="IPR043504">
    <property type="entry name" value="Peptidase_S1_PA_chymotrypsin"/>
</dbReference>
<evidence type="ECO:0000256" key="2">
    <source>
        <dbReference type="SAM" id="SignalP"/>
    </source>
</evidence>
<comment type="caution">
    <text evidence="4">The sequence shown here is derived from an EMBL/GenBank/DDBJ whole genome shotgun (WGS) entry which is preliminary data.</text>
</comment>
<feature type="domain" description="Peptidase S1" evidence="3">
    <location>
        <begin position="25"/>
        <end position="260"/>
    </location>
</feature>
<keyword evidence="1 2" id="KW-0732">Signal</keyword>
<keyword evidence="4" id="KW-0645">Protease</keyword>
<reference evidence="4" key="1">
    <citation type="submission" date="2021-01" db="EMBL/GenBank/DDBJ databases">
        <title>Genome seq and assembly of Tabrizicola sp. KVB23.</title>
        <authorList>
            <person name="Chhetri G."/>
        </authorList>
    </citation>
    <scope>NUCLEOTIDE SEQUENCE</scope>
    <source>
        <strain evidence="4">KVB23</strain>
    </source>
</reference>
<dbReference type="InterPro" id="IPR001254">
    <property type="entry name" value="Trypsin_dom"/>
</dbReference>
<feature type="signal peptide" evidence="2">
    <location>
        <begin position="1"/>
        <end position="20"/>
    </location>
</feature>
<evidence type="ECO:0000256" key="1">
    <source>
        <dbReference type="ARBA" id="ARBA00022729"/>
    </source>
</evidence>
<dbReference type="InterPro" id="IPR009003">
    <property type="entry name" value="Peptidase_S1_PA"/>
</dbReference>
<name>A0A8J7ST39_9RHOB</name>
<proteinExistence type="predicted"/>
<keyword evidence="5" id="KW-1185">Reference proteome</keyword>
<organism evidence="4 5">
    <name type="scientific">Fuscibacter oryzae</name>
    <dbReference type="NCBI Taxonomy" id="2803939"/>
    <lineage>
        <taxon>Bacteria</taxon>
        <taxon>Pseudomonadati</taxon>
        <taxon>Pseudomonadota</taxon>
        <taxon>Alphaproteobacteria</taxon>
        <taxon>Rhodobacterales</taxon>
        <taxon>Paracoccaceae</taxon>
        <taxon>Fuscibacter</taxon>
    </lineage>
</organism>
<dbReference type="InterPro" id="IPR050966">
    <property type="entry name" value="Glutamyl_endopeptidase"/>
</dbReference>
<evidence type="ECO:0000313" key="4">
    <source>
        <dbReference type="EMBL" id="MBL4928851.1"/>
    </source>
</evidence>
<dbReference type="PROSITE" id="PS50240">
    <property type="entry name" value="TRYPSIN_DOM"/>
    <property type="match status" value="1"/>
</dbReference>
<evidence type="ECO:0000259" key="3">
    <source>
        <dbReference type="PROSITE" id="PS50240"/>
    </source>
</evidence>
<dbReference type="SUPFAM" id="SSF50494">
    <property type="entry name" value="Trypsin-like serine proteases"/>
    <property type="match status" value="1"/>
</dbReference>
<dbReference type="RefSeq" id="WP_202661495.1">
    <property type="nucleotide sequence ID" value="NZ_JAESVP010000005.1"/>
</dbReference>